<dbReference type="AlphaFoldDB" id="A0A938BK56"/>
<protein>
    <submittedName>
        <fullName evidence="1">Uncharacterized protein</fullName>
    </submittedName>
</protein>
<comment type="caution">
    <text evidence="1">The sequence shown here is derived from an EMBL/GenBank/DDBJ whole genome shotgun (WGS) entry which is preliminary data.</text>
</comment>
<name>A0A938BK56_9BACT</name>
<evidence type="ECO:0000313" key="2">
    <source>
        <dbReference type="Proteomes" id="UP000703893"/>
    </source>
</evidence>
<feature type="non-terminal residue" evidence="1">
    <location>
        <position position="1"/>
    </location>
</feature>
<reference evidence="1 2" key="1">
    <citation type="submission" date="2019-03" db="EMBL/GenBank/DDBJ databases">
        <title>Lake Tanganyika Metagenome-Assembled Genomes (MAGs).</title>
        <authorList>
            <person name="Tran P."/>
        </authorList>
    </citation>
    <scope>NUCLEOTIDE SEQUENCE [LARGE SCALE GENOMIC DNA]</scope>
    <source>
        <strain evidence="1">K_DeepCast_65m_m2_236</strain>
    </source>
</reference>
<dbReference type="Proteomes" id="UP000703893">
    <property type="component" value="Unassembled WGS sequence"/>
</dbReference>
<evidence type="ECO:0000313" key="1">
    <source>
        <dbReference type="EMBL" id="MBM3275942.1"/>
    </source>
</evidence>
<organism evidence="1 2">
    <name type="scientific">Candidatus Tanganyikabacteria bacterium</name>
    <dbReference type="NCBI Taxonomy" id="2961651"/>
    <lineage>
        <taxon>Bacteria</taxon>
        <taxon>Bacillati</taxon>
        <taxon>Candidatus Sericytochromatia</taxon>
        <taxon>Candidatus Tanganyikabacteria</taxon>
    </lineage>
</organism>
<accession>A0A938BK56</accession>
<dbReference type="EMBL" id="VGJX01000789">
    <property type="protein sequence ID" value="MBM3275942.1"/>
    <property type="molecule type" value="Genomic_DNA"/>
</dbReference>
<sequence>PAAGAISDPARSRRAWSRVGELAQLISAAERFDAVDEQIGQVWGAEGDRQGGMAGLARRFRAFLTRGQFAERAFDGVPSDGREVRLYSSSQFARERPWVDVAFWLDVSSPAWWKPDARELVNVRVLEASRPLGAYGLKEAQADGDAKLARTVLACAASVRERIHAYASVSDYEGVEQPGGLLDFLQPLGQASVVPAGVVS</sequence>
<proteinExistence type="predicted"/>
<gene>
    <name evidence="1" type="ORF">FJZ00_12375</name>
</gene>